<dbReference type="RefSeq" id="WP_069624988.1">
    <property type="nucleotide sequence ID" value="NZ_LPWD01000446.1"/>
</dbReference>
<reference evidence="2 3" key="1">
    <citation type="journal article" date="2016" name="Environ. Microbiol.">
        <title>New Methyloceanibacter diversity from North Sea sediments includes methanotroph containing solely the soluble methane monooxygenase.</title>
        <authorList>
            <person name="Vekeman B."/>
            <person name="Kerckhof F.M."/>
            <person name="Cremers G."/>
            <person name="de Vos P."/>
            <person name="Vandamme P."/>
            <person name="Boon N."/>
            <person name="Op den Camp H.J."/>
            <person name="Heylen K."/>
        </authorList>
    </citation>
    <scope>NUCLEOTIDE SEQUENCE [LARGE SCALE GENOMIC DNA]</scope>
    <source>
        <strain evidence="2 3">R-67177</strain>
    </source>
</reference>
<dbReference type="Pfam" id="PF20142">
    <property type="entry name" value="Scaffold"/>
    <property type="match status" value="1"/>
</dbReference>
<sequence length="143" mass="14836">MGGEQPETAAPGIEIKIDDNPAALAASEAQEAESVAMLPGAADEAVQEEAEEAMAEPAVPQELLITETIREKLSDPVLRQGAHPDDIAAVEAFYTAHSGPALWLTSAGISPGGQAVLGEMGRAGEWGLDPSLFRVPRRATSPP</sequence>
<proteinExistence type="predicted"/>
<evidence type="ECO:0000259" key="1">
    <source>
        <dbReference type="Pfam" id="PF20142"/>
    </source>
</evidence>
<dbReference type="AlphaFoldDB" id="A0A1E3VYW9"/>
<feature type="domain" description="L,D-transpeptidase scaffold" evidence="1">
    <location>
        <begin position="89"/>
        <end position="138"/>
    </location>
</feature>
<gene>
    <name evidence="2" type="ORF">AUC71_03885</name>
</gene>
<dbReference type="EMBL" id="LPWD01000446">
    <property type="protein sequence ID" value="ODR98738.1"/>
    <property type="molecule type" value="Genomic_DNA"/>
</dbReference>
<dbReference type="Proteomes" id="UP000095042">
    <property type="component" value="Unassembled WGS sequence"/>
</dbReference>
<evidence type="ECO:0000313" key="3">
    <source>
        <dbReference type="Proteomes" id="UP000095042"/>
    </source>
</evidence>
<comment type="caution">
    <text evidence="2">The sequence shown here is derived from an EMBL/GenBank/DDBJ whole genome shotgun (WGS) entry which is preliminary data.</text>
</comment>
<accession>A0A1E3VYW9</accession>
<dbReference type="InterPro" id="IPR045380">
    <property type="entry name" value="LD_TPept_scaffold_dom"/>
</dbReference>
<evidence type="ECO:0000313" key="2">
    <source>
        <dbReference type="EMBL" id="ODR98738.1"/>
    </source>
</evidence>
<keyword evidence="3" id="KW-1185">Reference proteome</keyword>
<protein>
    <recommendedName>
        <fullName evidence="1">L,D-transpeptidase scaffold domain-containing protein</fullName>
    </recommendedName>
</protein>
<name>A0A1E3VYW9_9HYPH</name>
<organism evidence="2 3">
    <name type="scientific">Methyloceanibacter marginalis</name>
    <dbReference type="NCBI Taxonomy" id="1774971"/>
    <lineage>
        <taxon>Bacteria</taxon>
        <taxon>Pseudomonadati</taxon>
        <taxon>Pseudomonadota</taxon>
        <taxon>Alphaproteobacteria</taxon>
        <taxon>Hyphomicrobiales</taxon>
        <taxon>Hyphomicrobiaceae</taxon>
        <taxon>Methyloceanibacter</taxon>
    </lineage>
</organism>